<evidence type="ECO:0000313" key="4">
    <source>
        <dbReference type="Proteomes" id="UP001212152"/>
    </source>
</evidence>
<feature type="transmembrane region" description="Helical" evidence="2">
    <location>
        <begin position="76"/>
        <end position="98"/>
    </location>
</feature>
<accession>A0AAD5XUL8</accession>
<feature type="transmembrane region" description="Helical" evidence="2">
    <location>
        <begin position="49"/>
        <end position="70"/>
    </location>
</feature>
<sequence>MPPPIGALVWSDSQLHDLNIRTAALTLMAVNISAYWLTFRNKSSLVSRLILLLLVAYCAGDVCSIIPKFWNTPNNILTLYVGNGLFFLSAQVFNWVLYLRFNLVVPFRRWLRWFVLTWLICETMTSVGIWAFWVYATESVTGGDMTKRVLAAQIYSKFTIAQAASAMFMSAYFIKVYYWPKLVDSGASTTKSGFARLVASGFLYLIAESVLHLAFLVLYYITPTYYSSLTSLFASIRFLLFLVFVYQIRDASTRSAASKISMHSGRQMMAMGDTDRDSLMRRAATLEAASPGTTTMRFANSHAGRLHDEGSERPRSSLSMSRTPYYGGGGGGGSASASGPQPAHPPPAHPPPSPYPAMRATSPLPARAIPGYARPPAQVTRVTVHTLGRRSSVAAMEDYRAMASPTGFEQQQYLQMQQRSSRDYKGELPDYDYERLYLEHVKGKEKEFEVKGRTKRDDEEGPGDWPSRFVRKS</sequence>
<feature type="region of interest" description="Disordered" evidence="1">
    <location>
        <begin position="444"/>
        <end position="473"/>
    </location>
</feature>
<comment type="caution">
    <text evidence="3">The sequence shown here is derived from an EMBL/GenBank/DDBJ whole genome shotgun (WGS) entry which is preliminary data.</text>
</comment>
<feature type="region of interest" description="Disordered" evidence="1">
    <location>
        <begin position="302"/>
        <end position="370"/>
    </location>
</feature>
<gene>
    <name evidence="3" type="ORF">HDU87_004142</name>
</gene>
<reference evidence="3" key="1">
    <citation type="submission" date="2020-05" db="EMBL/GenBank/DDBJ databases">
        <title>Phylogenomic resolution of chytrid fungi.</title>
        <authorList>
            <person name="Stajich J.E."/>
            <person name="Amses K."/>
            <person name="Simmons R."/>
            <person name="Seto K."/>
            <person name="Myers J."/>
            <person name="Bonds A."/>
            <person name="Quandt C.A."/>
            <person name="Barry K."/>
            <person name="Liu P."/>
            <person name="Grigoriev I."/>
            <person name="Longcore J.E."/>
            <person name="James T.Y."/>
        </authorList>
    </citation>
    <scope>NUCLEOTIDE SEQUENCE</scope>
    <source>
        <strain evidence="3">JEL0379</strain>
    </source>
</reference>
<evidence type="ECO:0000313" key="3">
    <source>
        <dbReference type="EMBL" id="KAJ3184737.1"/>
    </source>
</evidence>
<feature type="transmembrane region" description="Helical" evidence="2">
    <location>
        <begin position="194"/>
        <end position="219"/>
    </location>
</feature>
<feature type="compositionally biased region" description="Basic and acidic residues" evidence="1">
    <location>
        <begin position="444"/>
        <end position="458"/>
    </location>
</feature>
<feature type="transmembrane region" description="Helical" evidence="2">
    <location>
        <begin position="110"/>
        <end position="134"/>
    </location>
</feature>
<dbReference type="Proteomes" id="UP001212152">
    <property type="component" value="Unassembled WGS sequence"/>
</dbReference>
<name>A0AAD5XUL8_9FUNG</name>
<feature type="transmembrane region" description="Helical" evidence="2">
    <location>
        <begin position="154"/>
        <end position="174"/>
    </location>
</feature>
<keyword evidence="4" id="KW-1185">Reference proteome</keyword>
<evidence type="ECO:0000256" key="2">
    <source>
        <dbReference type="SAM" id="Phobius"/>
    </source>
</evidence>
<feature type="compositionally biased region" description="Basic and acidic residues" evidence="1">
    <location>
        <begin position="305"/>
        <end position="315"/>
    </location>
</feature>
<protein>
    <submittedName>
        <fullName evidence="3">Uncharacterized protein</fullName>
    </submittedName>
</protein>
<keyword evidence="2" id="KW-1133">Transmembrane helix</keyword>
<dbReference type="EMBL" id="JADGJQ010000003">
    <property type="protein sequence ID" value="KAJ3184737.1"/>
    <property type="molecule type" value="Genomic_DNA"/>
</dbReference>
<feature type="transmembrane region" description="Helical" evidence="2">
    <location>
        <begin position="225"/>
        <end position="246"/>
    </location>
</feature>
<evidence type="ECO:0000256" key="1">
    <source>
        <dbReference type="SAM" id="MobiDB-lite"/>
    </source>
</evidence>
<feature type="compositionally biased region" description="Pro residues" evidence="1">
    <location>
        <begin position="342"/>
        <end position="355"/>
    </location>
</feature>
<proteinExistence type="predicted"/>
<keyword evidence="2" id="KW-0812">Transmembrane</keyword>
<organism evidence="3 4">
    <name type="scientific">Geranomyces variabilis</name>
    <dbReference type="NCBI Taxonomy" id="109894"/>
    <lineage>
        <taxon>Eukaryota</taxon>
        <taxon>Fungi</taxon>
        <taxon>Fungi incertae sedis</taxon>
        <taxon>Chytridiomycota</taxon>
        <taxon>Chytridiomycota incertae sedis</taxon>
        <taxon>Chytridiomycetes</taxon>
        <taxon>Spizellomycetales</taxon>
        <taxon>Powellomycetaceae</taxon>
        <taxon>Geranomyces</taxon>
    </lineage>
</organism>
<dbReference type="AlphaFoldDB" id="A0AAD5XUL8"/>
<keyword evidence="2" id="KW-0472">Membrane</keyword>
<feature type="transmembrane region" description="Helical" evidence="2">
    <location>
        <begin position="20"/>
        <end position="37"/>
    </location>
</feature>